<dbReference type="KEGG" id="pcw:110205023"/>
<feature type="compositionally biased region" description="Low complexity" evidence="1">
    <location>
        <begin position="288"/>
        <end position="297"/>
    </location>
</feature>
<protein>
    <submittedName>
        <fullName evidence="3">Basic proline-rich protein-like</fullName>
    </submittedName>
</protein>
<feature type="compositionally biased region" description="Pro residues" evidence="1">
    <location>
        <begin position="185"/>
        <end position="199"/>
    </location>
</feature>
<gene>
    <name evidence="3" type="primary">LOC110205023</name>
</gene>
<dbReference type="InParanoid" id="A0A6P5JUB5"/>
<accession>A0A6P5JUB5</accession>
<feature type="compositionally biased region" description="Pro residues" evidence="1">
    <location>
        <begin position="63"/>
        <end position="76"/>
    </location>
</feature>
<organism evidence="2 3">
    <name type="scientific">Phascolarctos cinereus</name>
    <name type="common">Koala</name>
    <dbReference type="NCBI Taxonomy" id="38626"/>
    <lineage>
        <taxon>Eukaryota</taxon>
        <taxon>Metazoa</taxon>
        <taxon>Chordata</taxon>
        <taxon>Craniata</taxon>
        <taxon>Vertebrata</taxon>
        <taxon>Euteleostomi</taxon>
        <taxon>Mammalia</taxon>
        <taxon>Metatheria</taxon>
        <taxon>Diprotodontia</taxon>
        <taxon>Phascolarctidae</taxon>
        <taxon>Phascolarctos</taxon>
    </lineage>
</organism>
<feature type="region of interest" description="Disordered" evidence="1">
    <location>
        <begin position="158"/>
        <end position="310"/>
    </location>
</feature>
<evidence type="ECO:0000313" key="3">
    <source>
        <dbReference type="RefSeq" id="XP_020837003.1"/>
    </source>
</evidence>
<dbReference type="RefSeq" id="XP_020837003.1">
    <property type="nucleotide sequence ID" value="XM_020981344.1"/>
</dbReference>
<feature type="compositionally biased region" description="Low complexity" evidence="1">
    <location>
        <begin position="77"/>
        <end position="90"/>
    </location>
</feature>
<dbReference type="Proteomes" id="UP000515140">
    <property type="component" value="Unplaced"/>
</dbReference>
<feature type="region of interest" description="Disordered" evidence="1">
    <location>
        <begin position="49"/>
        <end position="141"/>
    </location>
</feature>
<keyword evidence="2" id="KW-1185">Reference proteome</keyword>
<evidence type="ECO:0000313" key="2">
    <source>
        <dbReference type="Proteomes" id="UP000515140"/>
    </source>
</evidence>
<dbReference type="AlphaFoldDB" id="A0A6P5JUB5"/>
<feature type="compositionally biased region" description="Basic and acidic residues" evidence="1">
    <location>
        <begin position="257"/>
        <end position="267"/>
    </location>
</feature>
<dbReference type="GeneID" id="110205023"/>
<evidence type="ECO:0000256" key="1">
    <source>
        <dbReference type="SAM" id="MobiDB-lite"/>
    </source>
</evidence>
<sequence length="341" mass="36472">MRLKQLMVAVAITMNILPPPPRPQQGRLLLQTFSFSSSSCSRDWRMQIARQKKGRSKGIQQPPRNPPPPYPPPAHPFPSSFPSSPSLPRTPYLPSFIPTPKAKVSPAHKPDSGSDGGPSGHRGLSRWGTGRRQPMSAGRGGGIFRRLKAYLRLGAGGRVGEGRVPASPTPSVAGTCHRGHRHRPGPSPLPLLPRQPGRPGPAGEEAAVPRLLTQPGLSPPRLARPPLLHLPPQPAAAASSSASEGEENGGRSCLTHLRAEGRTEARARRLQSPALGPQRRPLPRSAVRGNPRWRGPGWSRGGERRRGSPSITSCVGLIAVDGLQAEQDGFRGRLGSFSFGF</sequence>
<name>A0A6P5JUB5_PHACI</name>
<reference evidence="3" key="1">
    <citation type="submission" date="2025-08" db="UniProtKB">
        <authorList>
            <consortium name="RefSeq"/>
        </authorList>
    </citation>
    <scope>IDENTIFICATION</scope>
    <source>
        <tissue evidence="3">Spleen</tissue>
    </source>
</reference>
<proteinExistence type="predicted"/>